<comment type="caution">
    <text evidence="8">The sequence shown here is derived from an EMBL/GenBank/DDBJ whole genome shotgun (WGS) entry which is preliminary data.</text>
</comment>
<comment type="similarity">
    <text evidence="2">Belongs to the SusD family.</text>
</comment>
<feature type="domain" description="SusD-like N-terminal" evidence="7">
    <location>
        <begin position="123"/>
        <end position="232"/>
    </location>
</feature>
<evidence type="ECO:0000256" key="2">
    <source>
        <dbReference type="ARBA" id="ARBA00006275"/>
    </source>
</evidence>
<keyword evidence="3" id="KW-0732">Signal</keyword>
<organism evidence="8 9">
    <name type="scientific">Mucilaginibacter terrae</name>
    <dbReference type="NCBI Taxonomy" id="1955052"/>
    <lineage>
        <taxon>Bacteria</taxon>
        <taxon>Pseudomonadati</taxon>
        <taxon>Bacteroidota</taxon>
        <taxon>Sphingobacteriia</taxon>
        <taxon>Sphingobacteriales</taxon>
        <taxon>Sphingobacteriaceae</taxon>
        <taxon>Mucilaginibacter</taxon>
    </lineage>
</organism>
<keyword evidence="5" id="KW-0998">Cell outer membrane</keyword>
<keyword evidence="4" id="KW-0472">Membrane</keyword>
<proteinExistence type="inferred from homology"/>
<protein>
    <recommendedName>
        <fullName evidence="10">RagB/SusD family nutrient uptake outer membrane protein</fullName>
    </recommendedName>
</protein>
<dbReference type="Proteomes" id="UP001258315">
    <property type="component" value="Unassembled WGS sequence"/>
</dbReference>
<dbReference type="InterPro" id="IPR012944">
    <property type="entry name" value="SusD_RagB_dom"/>
</dbReference>
<evidence type="ECO:0000256" key="3">
    <source>
        <dbReference type="ARBA" id="ARBA00022729"/>
    </source>
</evidence>
<dbReference type="Pfam" id="PF14322">
    <property type="entry name" value="SusD-like_3"/>
    <property type="match status" value="1"/>
</dbReference>
<dbReference type="PROSITE" id="PS51257">
    <property type="entry name" value="PROKAR_LIPOPROTEIN"/>
    <property type="match status" value="1"/>
</dbReference>
<evidence type="ECO:0000256" key="5">
    <source>
        <dbReference type="ARBA" id="ARBA00023237"/>
    </source>
</evidence>
<dbReference type="InterPro" id="IPR011990">
    <property type="entry name" value="TPR-like_helical_dom_sf"/>
</dbReference>
<evidence type="ECO:0000256" key="4">
    <source>
        <dbReference type="ARBA" id="ARBA00023136"/>
    </source>
</evidence>
<dbReference type="RefSeq" id="WP_311952804.1">
    <property type="nucleotide sequence ID" value="NZ_JAVLVU010000001.1"/>
</dbReference>
<sequence>MKKIVYAVSITATMILGACNKNFDPVLNGVLIPTNFPKTESDFELYTLQAYKPFGSKWGYNDVAYQNMFFSPEYGQFVMFDLPTDEFNIFTEQGGAWEGFSKADFSFMRTQGKASHFEKVRYITRMTQVIADLQKANISDAKRKLFIAEARMGRGWAMYYLLHMYGPVPFITDPAKINTEAETDLTRPTREAFVKVIEEDLRYAADNLPVAPAQYGRFNKGLALGSLMRLYLNEKNYAKAEPVGREILPLGYSLVTDYAGLFREVTEKNSETIYAITVDPAAPTNGDGGGNFNAMALYCLPNDFKSFKLNGGWYSPNGIYCPTWQFYDSFDVNDKRRSLMIPSYIPKNGGAERNRANMRGPVLRKYPDESTPGADVQGNDIPLLRYADVLLMLAEAINHNSNGPTSEAIGYVNDVRFKHGGLGPLAATATGSLTAFDEAILKERGWDLYFEGVRKIDLIRMGKYASALQSVGKIPGPELFPVPQYAIDVSKGKLTPTPGY</sequence>
<dbReference type="SUPFAM" id="SSF48452">
    <property type="entry name" value="TPR-like"/>
    <property type="match status" value="1"/>
</dbReference>
<dbReference type="InterPro" id="IPR033985">
    <property type="entry name" value="SusD-like_N"/>
</dbReference>
<evidence type="ECO:0000259" key="7">
    <source>
        <dbReference type="Pfam" id="PF14322"/>
    </source>
</evidence>
<name>A0ABU3GZ27_9SPHI</name>
<evidence type="ECO:0000313" key="8">
    <source>
        <dbReference type="EMBL" id="MDT3404920.1"/>
    </source>
</evidence>
<comment type="subcellular location">
    <subcellularLocation>
        <location evidence="1">Cell outer membrane</location>
    </subcellularLocation>
</comment>
<keyword evidence="9" id="KW-1185">Reference proteome</keyword>
<dbReference type="Pfam" id="PF07980">
    <property type="entry name" value="SusD_RagB"/>
    <property type="match status" value="1"/>
</dbReference>
<gene>
    <name evidence="8" type="ORF">QE417_003992</name>
</gene>
<evidence type="ECO:0000256" key="1">
    <source>
        <dbReference type="ARBA" id="ARBA00004442"/>
    </source>
</evidence>
<evidence type="ECO:0000313" key="9">
    <source>
        <dbReference type="Proteomes" id="UP001258315"/>
    </source>
</evidence>
<dbReference type="Gene3D" id="1.25.40.390">
    <property type="match status" value="1"/>
</dbReference>
<evidence type="ECO:0000259" key="6">
    <source>
        <dbReference type="Pfam" id="PF07980"/>
    </source>
</evidence>
<evidence type="ECO:0008006" key="10">
    <source>
        <dbReference type="Google" id="ProtNLM"/>
    </source>
</evidence>
<dbReference type="EMBL" id="JAVLVU010000001">
    <property type="protein sequence ID" value="MDT3404920.1"/>
    <property type="molecule type" value="Genomic_DNA"/>
</dbReference>
<accession>A0ABU3GZ27</accession>
<reference evidence="9" key="1">
    <citation type="submission" date="2023-07" db="EMBL/GenBank/DDBJ databases">
        <title>Functional and genomic diversity of the sorghum phyllosphere microbiome.</title>
        <authorList>
            <person name="Shade A."/>
        </authorList>
    </citation>
    <scope>NUCLEOTIDE SEQUENCE [LARGE SCALE GENOMIC DNA]</scope>
    <source>
        <strain evidence="9">SORGH_AS_0422</strain>
    </source>
</reference>
<feature type="domain" description="RagB/SusD" evidence="6">
    <location>
        <begin position="350"/>
        <end position="465"/>
    </location>
</feature>